<proteinExistence type="predicted"/>
<dbReference type="OrthoDB" id="122279at2759"/>
<evidence type="ECO:0000313" key="7">
    <source>
        <dbReference type="EMBL" id="PIK33692.1"/>
    </source>
</evidence>
<dbReference type="InterPro" id="IPR051302">
    <property type="entry name" value="Dual_SerThr-Tyr_Kinase"/>
</dbReference>
<sequence>MNMFIMSAFDMQRDILITPKRLEFAKKREAELFESLKGLAEERQVAISEMIRDTVESMENELVEEAVKCELRDIEESQEIEVSRRVSCEAVHPTDKRPCSADQS</sequence>
<dbReference type="PANTHER" id="PTHR46392">
    <property type="entry name" value="DUAL SERINE/THREONINE AND TYROSINE PROTEIN KINASE"/>
    <property type="match status" value="1"/>
</dbReference>
<name>A0A2G8JD73_STIJA</name>
<keyword evidence="2" id="KW-0963">Cytoplasm</keyword>
<dbReference type="AlphaFoldDB" id="A0A2G8JD73"/>
<dbReference type="EMBL" id="MRZV01002446">
    <property type="protein sequence ID" value="PIK33692.1"/>
    <property type="molecule type" value="Genomic_DNA"/>
</dbReference>
<evidence type="ECO:0000256" key="1">
    <source>
        <dbReference type="ARBA" id="ARBA00004496"/>
    </source>
</evidence>
<dbReference type="Proteomes" id="UP000230750">
    <property type="component" value="Unassembled WGS sequence"/>
</dbReference>
<organism evidence="7 8">
    <name type="scientific">Stichopus japonicus</name>
    <name type="common">Sea cucumber</name>
    <dbReference type="NCBI Taxonomy" id="307972"/>
    <lineage>
        <taxon>Eukaryota</taxon>
        <taxon>Metazoa</taxon>
        <taxon>Echinodermata</taxon>
        <taxon>Eleutherozoa</taxon>
        <taxon>Echinozoa</taxon>
        <taxon>Holothuroidea</taxon>
        <taxon>Aspidochirotacea</taxon>
        <taxon>Aspidochirotida</taxon>
        <taxon>Stichopodidae</taxon>
        <taxon>Apostichopus</taxon>
    </lineage>
</organism>
<accession>A0A2G8JD73</accession>
<reference evidence="7 8" key="1">
    <citation type="journal article" date="2017" name="PLoS Biol.">
        <title>The sea cucumber genome provides insights into morphological evolution and visceral regeneration.</title>
        <authorList>
            <person name="Zhang X."/>
            <person name="Sun L."/>
            <person name="Yuan J."/>
            <person name="Sun Y."/>
            <person name="Gao Y."/>
            <person name="Zhang L."/>
            <person name="Li S."/>
            <person name="Dai H."/>
            <person name="Hamel J.F."/>
            <person name="Liu C."/>
            <person name="Yu Y."/>
            <person name="Liu S."/>
            <person name="Lin W."/>
            <person name="Guo K."/>
            <person name="Jin S."/>
            <person name="Xu P."/>
            <person name="Storey K.B."/>
            <person name="Huan P."/>
            <person name="Zhang T."/>
            <person name="Zhou Y."/>
            <person name="Zhang J."/>
            <person name="Lin C."/>
            <person name="Li X."/>
            <person name="Xing L."/>
            <person name="Huo D."/>
            <person name="Sun M."/>
            <person name="Wang L."/>
            <person name="Mercier A."/>
            <person name="Li F."/>
            <person name="Yang H."/>
            <person name="Xiang J."/>
        </authorList>
    </citation>
    <scope>NUCLEOTIDE SEQUENCE [LARGE SCALE GENOMIC DNA]</scope>
    <source>
        <strain evidence="7">Shaxun</strain>
        <tissue evidence="7">Muscle</tissue>
    </source>
</reference>
<dbReference type="STRING" id="307972.A0A2G8JD73"/>
<feature type="region of interest" description="Disordered" evidence="6">
    <location>
        <begin position="85"/>
        <end position="104"/>
    </location>
</feature>
<dbReference type="PANTHER" id="PTHR46392:SF1">
    <property type="entry name" value="DUAL SERINE_THREONINE AND TYROSINE PROTEIN KINASE"/>
    <property type="match status" value="1"/>
</dbReference>
<dbReference type="GO" id="GO:0004674">
    <property type="term" value="F:protein serine/threonine kinase activity"/>
    <property type="evidence" value="ECO:0007669"/>
    <property type="project" value="UniProtKB-KW"/>
</dbReference>
<evidence type="ECO:0000256" key="5">
    <source>
        <dbReference type="ARBA" id="ARBA00022777"/>
    </source>
</evidence>
<dbReference type="GO" id="GO:0070374">
    <property type="term" value="P:positive regulation of ERK1 and ERK2 cascade"/>
    <property type="evidence" value="ECO:0007669"/>
    <property type="project" value="TreeGrafter"/>
</dbReference>
<dbReference type="GO" id="GO:0043066">
    <property type="term" value="P:negative regulation of apoptotic process"/>
    <property type="evidence" value="ECO:0007669"/>
    <property type="project" value="TreeGrafter"/>
</dbReference>
<dbReference type="GO" id="GO:0005737">
    <property type="term" value="C:cytoplasm"/>
    <property type="evidence" value="ECO:0007669"/>
    <property type="project" value="UniProtKB-SubCell"/>
</dbReference>
<evidence type="ECO:0000256" key="4">
    <source>
        <dbReference type="ARBA" id="ARBA00022679"/>
    </source>
</evidence>
<keyword evidence="3" id="KW-0723">Serine/threonine-protein kinase</keyword>
<evidence type="ECO:0000313" key="8">
    <source>
        <dbReference type="Proteomes" id="UP000230750"/>
    </source>
</evidence>
<keyword evidence="5 7" id="KW-0418">Kinase</keyword>
<evidence type="ECO:0000256" key="6">
    <source>
        <dbReference type="SAM" id="MobiDB-lite"/>
    </source>
</evidence>
<keyword evidence="8" id="KW-1185">Reference proteome</keyword>
<comment type="caution">
    <text evidence="7">The sequence shown here is derived from an EMBL/GenBank/DDBJ whole genome shotgun (WGS) entry which is preliminary data.</text>
</comment>
<gene>
    <name evidence="7" type="ORF">BSL78_29493</name>
</gene>
<dbReference type="GO" id="GO:0045743">
    <property type="term" value="P:positive regulation of fibroblast growth factor receptor signaling pathway"/>
    <property type="evidence" value="ECO:0007669"/>
    <property type="project" value="TreeGrafter"/>
</dbReference>
<dbReference type="GO" id="GO:0044344">
    <property type="term" value="P:cellular response to fibroblast growth factor stimulus"/>
    <property type="evidence" value="ECO:0007669"/>
    <property type="project" value="TreeGrafter"/>
</dbReference>
<evidence type="ECO:0000256" key="3">
    <source>
        <dbReference type="ARBA" id="ARBA00022527"/>
    </source>
</evidence>
<protein>
    <submittedName>
        <fullName evidence="7">Putative dual serine/threonine and tyrosine protein kinase-like</fullName>
    </submittedName>
</protein>
<comment type="subcellular location">
    <subcellularLocation>
        <location evidence="1">Cytoplasm</location>
    </subcellularLocation>
</comment>
<keyword evidence="4" id="KW-0808">Transferase</keyword>
<evidence type="ECO:0000256" key="2">
    <source>
        <dbReference type="ARBA" id="ARBA00022490"/>
    </source>
</evidence>